<gene>
    <name evidence="1" type="ORF">DPX16_0575</name>
</gene>
<keyword evidence="2" id="KW-1185">Reference proteome</keyword>
<protein>
    <submittedName>
        <fullName evidence="1">Uncharacterized protein</fullName>
    </submittedName>
</protein>
<evidence type="ECO:0000313" key="2">
    <source>
        <dbReference type="Proteomes" id="UP000281406"/>
    </source>
</evidence>
<reference evidence="1 2" key="1">
    <citation type="submission" date="2018-10" db="EMBL/GenBank/DDBJ databases">
        <title>Genome assembly for a Yunnan-Guizhou Plateau 3E fish, Anabarilius grahami (Regan), and its evolutionary and genetic applications.</title>
        <authorList>
            <person name="Jiang W."/>
        </authorList>
    </citation>
    <scope>NUCLEOTIDE SEQUENCE [LARGE SCALE GENOMIC DNA]</scope>
    <source>
        <strain evidence="1">AG-KIZ</strain>
        <tissue evidence="1">Muscle</tissue>
    </source>
</reference>
<proteinExistence type="predicted"/>
<dbReference type="AlphaFoldDB" id="A0A3N0XL72"/>
<dbReference type="EMBL" id="RJVU01070029">
    <property type="protein sequence ID" value="ROI63304.1"/>
    <property type="molecule type" value="Genomic_DNA"/>
</dbReference>
<sequence length="102" mass="11297">MQVSTDNPLVNSLHDYCMADVPVISLGDPDFPPLPITPFTTPSKPPAPKKKIKLQCSVDLDSEGIVQRISVIFNTRIDSLEKSVGTRESCLLRWRSSLCQRG</sequence>
<organism evidence="1 2">
    <name type="scientific">Anabarilius grahami</name>
    <name type="common">Kanglang fish</name>
    <name type="synonym">Barilius grahami</name>
    <dbReference type="NCBI Taxonomy" id="495550"/>
    <lineage>
        <taxon>Eukaryota</taxon>
        <taxon>Metazoa</taxon>
        <taxon>Chordata</taxon>
        <taxon>Craniata</taxon>
        <taxon>Vertebrata</taxon>
        <taxon>Euteleostomi</taxon>
        <taxon>Actinopterygii</taxon>
        <taxon>Neopterygii</taxon>
        <taxon>Teleostei</taxon>
        <taxon>Ostariophysi</taxon>
        <taxon>Cypriniformes</taxon>
        <taxon>Xenocyprididae</taxon>
        <taxon>Xenocypridinae</taxon>
        <taxon>Xenocypridinae incertae sedis</taxon>
        <taxon>Anabarilius</taxon>
    </lineage>
</organism>
<comment type="caution">
    <text evidence="1">The sequence shown here is derived from an EMBL/GenBank/DDBJ whole genome shotgun (WGS) entry which is preliminary data.</text>
</comment>
<dbReference type="Proteomes" id="UP000281406">
    <property type="component" value="Unassembled WGS sequence"/>
</dbReference>
<accession>A0A3N0XL72</accession>
<evidence type="ECO:0000313" key="1">
    <source>
        <dbReference type="EMBL" id="ROI63304.1"/>
    </source>
</evidence>
<name>A0A3N0XL72_ANAGA</name>